<dbReference type="InterPro" id="IPR007569">
    <property type="entry name" value="DUF559"/>
</dbReference>
<feature type="domain" description="DUF559" evidence="1">
    <location>
        <begin position="178"/>
        <end position="271"/>
    </location>
</feature>
<organism evidence="2 3">
    <name type="scientific">Microbacterium hydrocarbonoxydans</name>
    <dbReference type="NCBI Taxonomy" id="273678"/>
    <lineage>
        <taxon>Bacteria</taxon>
        <taxon>Bacillati</taxon>
        <taxon>Actinomycetota</taxon>
        <taxon>Actinomycetes</taxon>
        <taxon>Micrococcales</taxon>
        <taxon>Microbacteriaceae</taxon>
        <taxon>Microbacterium</taxon>
    </lineage>
</organism>
<evidence type="ECO:0000259" key="1">
    <source>
        <dbReference type="Pfam" id="PF04480"/>
    </source>
</evidence>
<evidence type="ECO:0000313" key="2">
    <source>
        <dbReference type="EMBL" id="SEB65112.1"/>
    </source>
</evidence>
<dbReference type="Gene3D" id="3.40.960.10">
    <property type="entry name" value="VSR Endonuclease"/>
    <property type="match status" value="1"/>
</dbReference>
<dbReference type="GO" id="GO:0004519">
    <property type="term" value="F:endonuclease activity"/>
    <property type="evidence" value="ECO:0007669"/>
    <property type="project" value="UniProtKB-KW"/>
</dbReference>
<dbReference type="Proteomes" id="UP000183750">
    <property type="component" value="Unassembled WGS sequence"/>
</dbReference>
<dbReference type="RefSeq" id="WP_060926439.1">
    <property type="nucleotide sequence ID" value="NZ_FNSQ01000005.1"/>
</dbReference>
<gene>
    <name evidence="2" type="ORF">SAMN04489807_1645</name>
</gene>
<protein>
    <submittedName>
        <fullName evidence="2">Very-short-patch-repair endonuclease</fullName>
    </submittedName>
</protein>
<keyword evidence="2" id="KW-0540">Nuclease</keyword>
<dbReference type="AlphaFoldDB" id="A0A1H4L4L2"/>
<proteinExistence type="predicted"/>
<name>A0A1H4L4L2_9MICO</name>
<sequence>MKTVDELIRLLTDRGGVVRSVVVVESGFSRRTVETAQRAGLITRPRRGWLAAKDAEKTVVTAARLGVVLTCRTQVGLLGLWVHDRSGAPHFAAPHNAAVRIPFEARVHRGRPIVPRHPDSLVDPIENVLAYIAECEPFERALATWESALNRSLVTLEALRGYSWKPAARRVLDHAVPFSDAGLETYLRARLQWLRLSIRVQIWIAGHRVDTLLGDRLVIQIDGAHHVGAQRSEDIRHDAELRLMGYHVMRVSYTQVMFDWPLVQDLIMRAVAQGLHRAD</sequence>
<dbReference type="Pfam" id="PF04480">
    <property type="entry name" value="DUF559"/>
    <property type="match status" value="1"/>
</dbReference>
<dbReference type="OrthoDB" id="4701311at2"/>
<keyword evidence="2" id="KW-0255">Endonuclease</keyword>
<accession>A0A1H4L4L2</accession>
<keyword evidence="2" id="KW-0378">Hydrolase</keyword>
<keyword evidence="3" id="KW-1185">Reference proteome</keyword>
<dbReference type="EMBL" id="FNSQ01000005">
    <property type="protein sequence ID" value="SEB65112.1"/>
    <property type="molecule type" value="Genomic_DNA"/>
</dbReference>
<reference evidence="3" key="1">
    <citation type="submission" date="2016-10" db="EMBL/GenBank/DDBJ databases">
        <authorList>
            <person name="Varghese N."/>
            <person name="Submissions S."/>
        </authorList>
    </citation>
    <scope>NUCLEOTIDE SEQUENCE [LARGE SCALE GENOMIC DNA]</scope>
    <source>
        <strain evidence="3">DSM 16089</strain>
    </source>
</reference>
<evidence type="ECO:0000313" key="3">
    <source>
        <dbReference type="Proteomes" id="UP000183750"/>
    </source>
</evidence>